<sequence length="410" mass="45723">MPPPDATSPTLGLTLPERTRDKLIRGGIDPTAYPTRPQKPQFLDEVYKIRGEPWEHDDRGKYADPEKKALFGAATKVTHLARHIGTELEGVQLSKLTGQQKDELALLIAERSVVFLRDQDITPPEQLALGAYYGVVEVHPQVPQVPGNPGVTVMWPDLAIAEGRNANFRQPGGASGWHTDLVHELQPAGVTHLHNDTVPEYGGDTLWASGYSAYDKLSPEFRKIIDGKLGVFRSAHPYLDRDHPEAGPKYLERVHPIVRVHPVTGWKSLFVNRAMTVRILGFDKAESDLILNYLYDVYERNVDIQCRFKWTPGASALCRTTVSPSISQAGITKARKRGTALASPLSLRNRTSTRTLSLAAKRLVSILLRVGRVARARTKGRLRLEHRSVDKGCAVVDWPERHVSNNVLYR</sequence>
<keyword evidence="5" id="KW-0408">Iron</keyword>
<accession>A0A5C3ML78</accession>
<dbReference type="OrthoDB" id="10257314at2759"/>
<feature type="domain" description="TauD/TfdA-like" evidence="6">
    <location>
        <begin position="77"/>
        <end position="314"/>
    </location>
</feature>
<evidence type="ECO:0000256" key="5">
    <source>
        <dbReference type="ARBA" id="ARBA00023004"/>
    </source>
</evidence>
<dbReference type="FunFam" id="3.60.130.10:FF:000008">
    <property type="entry name" value="Alpha-ketoglutarate-dependent taurine dioxygenase"/>
    <property type="match status" value="1"/>
</dbReference>
<dbReference type="EMBL" id="ML213532">
    <property type="protein sequence ID" value="TFK46169.1"/>
    <property type="molecule type" value="Genomic_DNA"/>
</dbReference>
<comment type="similarity">
    <text evidence="1">Belongs to the TfdA dioxygenase family.</text>
</comment>
<evidence type="ECO:0000256" key="4">
    <source>
        <dbReference type="ARBA" id="ARBA00023002"/>
    </source>
</evidence>
<gene>
    <name evidence="7" type="ORF">OE88DRAFT_1668014</name>
</gene>
<evidence type="ECO:0000256" key="3">
    <source>
        <dbReference type="ARBA" id="ARBA00022964"/>
    </source>
</evidence>
<proteinExistence type="inferred from homology"/>
<dbReference type="PANTHER" id="PTHR30468:SF9">
    <property type="entry name" value="ALPHA-KETOGLUTARATE-DEPENDENT TAURINE DIOXYGENASE (AFU_ORTHOLOGUE AFUA_3G01010)"/>
    <property type="match status" value="1"/>
</dbReference>
<evidence type="ECO:0000313" key="7">
    <source>
        <dbReference type="EMBL" id="TFK46169.1"/>
    </source>
</evidence>
<dbReference type="Gene3D" id="3.60.130.10">
    <property type="entry name" value="Clavaminate synthase-like"/>
    <property type="match status" value="1"/>
</dbReference>
<dbReference type="AlphaFoldDB" id="A0A5C3ML78"/>
<dbReference type="InterPro" id="IPR051323">
    <property type="entry name" value="AtsK-like"/>
</dbReference>
<keyword evidence="3" id="KW-0223">Dioxygenase</keyword>
<evidence type="ECO:0000256" key="2">
    <source>
        <dbReference type="ARBA" id="ARBA00022723"/>
    </source>
</evidence>
<evidence type="ECO:0000259" key="6">
    <source>
        <dbReference type="Pfam" id="PF02668"/>
    </source>
</evidence>
<dbReference type="GO" id="GO:0005737">
    <property type="term" value="C:cytoplasm"/>
    <property type="evidence" value="ECO:0007669"/>
    <property type="project" value="TreeGrafter"/>
</dbReference>
<keyword evidence="2" id="KW-0479">Metal-binding</keyword>
<dbReference type="InterPro" id="IPR003819">
    <property type="entry name" value="TauD/TfdA-like"/>
</dbReference>
<keyword evidence="4" id="KW-0560">Oxidoreductase</keyword>
<dbReference type="Pfam" id="PF02668">
    <property type="entry name" value="TauD"/>
    <property type="match status" value="1"/>
</dbReference>
<organism evidence="7 8">
    <name type="scientific">Heliocybe sulcata</name>
    <dbReference type="NCBI Taxonomy" id="5364"/>
    <lineage>
        <taxon>Eukaryota</taxon>
        <taxon>Fungi</taxon>
        <taxon>Dikarya</taxon>
        <taxon>Basidiomycota</taxon>
        <taxon>Agaricomycotina</taxon>
        <taxon>Agaricomycetes</taxon>
        <taxon>Gloeophyllales</taxon>
        <taxon>Gloeophyllaceae</taxon>
        <taxon>Heliocybe</taxon>
    </lineage>
</organism>
<dbReference type="GO" id="GO:0046872">
    <property type="term" value="F:metal ion binding"/>
    <property type="evidence" value="ECO:0007669"/>
    <property type="project" value="UniProtKB-KW"/>
</dbReference>
<dbReference type="InterPro" id="IPR042098">
    <property type="entry name" value="TauD-like_sf"/>
</dbReference>
<name>A0A5C3ML78_9AGAM</name>
<dbReference type="STRING" id="5364.A0A5C3ML78"/>
<dbReference type="Proteomes" id="UP000305948">
    <property type="component" value="Unassembled WGS sequence"/>
</dbReference>
<evidence type="ECO:0000313" key="8">
    <source>
        <dbReference type="Proteomes" id="UP000305948"/>
    </source>
</evidence>
<dbReference type="PANTHER" id="PTHR30468">
    <property type="entry name" value="ALPHA-KETOGLUTARATE-DEPENDENT SULFONATE DIOXYGENASE"/>
    <property type="match status" value="1"/>
</dbReference>
<keyword evidence="8" id="KW-1185">Reference proteome</keyword>
<dbReference type="GO" id="GO:0016706">
    <property type="term" value="F:2-oxoglutarate-dependent dioxygenase activity"/>
    <property type="evidence" value="ECO:0007669"/>
    <property type="project" value="TreeGrafter"/>
</dbReference>
<protein>
    <submittedName>
        <fullName evidence="7">TauD-domain-containing protein</fullName>
    </submittedName>
</protein>
<evidence type="ECO:0000256" key="1">
    <source>
        <dbReference type="ARBA" id="ARBA00005896"/>
    </source>
</evidence>
<reference evidence="7 8" key="1">
    <citation type="journal article" date="2019" name="Nat. Ecol. Evol.">
        <title>Megaphylogeny resolves global patterns of mushroom evolution.</title>
        <authorList>
            <person name="Varga T."/>
            <person name="Krizsan K."/>
            <person name="Foldi C."/>
            <person name="Dima B."/>
            <person name="Sanchez-Garcia M."/>
            <person name="Sanchez-Ramirez S."/>
            <person name="Szollosi G.J."/>
            <person name="Szarkandi J.G."/>
            <person name="Papp V."/>
            <person name="Albert L."/>
            <person name="Andreopoulos W."/>
            <person name="Angelini C."/>
            <person name="Antonin V."/>
            <person name="Barry K.W."/>
            <person name="Bougher N.L."/>
            <person name="Buchanan P."/>
            <person name="Buyck B."/>
            <person name="Bense V."/>
            <person name="Catcheside P."/>
            <person name="Chovatia M."/>
            <person name="Cooper J."/>
            <person name="Damon W."/>
            <person name="Desjardin D."/>
            <person name="Finy P."/>
            <person name="Geml J."/>
            <person name="Haridas S."/>
            <person name="Hughes K."/>
            <person name="Justo A."/>
            <person name="Karasinski D."/>
            <person name="Kautmanova I."/>
            <person name="Kiss B."/>
            <person name="Kocsube S."/>
            <person name="Kotiranta H."/>
            <person name="LaButti K.M."/>
            <person name="Lechner B.E."/>
            <person name="Liimatainen K."/>
            <person name="Lipzen A."/>
            <person name="Lukacs Z."/>
            <person name="Mihaltcheva S."/>
            <person name="Morgado L.N."/>
            <person name="Niskanen T."/>
            <person name="Noordeloos M.E."/>
            <person name="Ohm R.A."/>
            <person name="Ortiz-Santana B."/>
            <person name="Ovrebo C."/>
            <person name="Racz N."/>
            <person name="Riley R."/>
            <person name="Savchenko A."/>
            <person name="Shiryaev A."/>
            <person name="Soop K."/>
            <person name="Spirin V."/>
            <person name="Szebenyi C."/>
            <person name="Tomsovsky M."/>
            <person name="Tulloss R.E."/>
            <person name="Uehling J."/>
            <person name="Grigoriev I.V."/>
            <person name="Vagvolgyi C."/>
            <person name="Papp T."/>
            <person name="Martin F.M."/>
            <person name="Miettinen O."/>
            <person name="Hibbett D.S."/>
            <person name="Nagy L.G."/>
        </authorList>
    </citation>
    <scope>NUCLEOTIDE SEQUENCE [LARGE SCALE GENOMIC DNA]</scope>
    <source>
        <strain evidence="7 8">OMC1185</strain>
    </source>
</reference>
<dbReference type="SUPFAM" id="SSF51197">
    <property type="entry name" value="Clavaminate synthase-like"/>
    <property type="match status" value="1"/>
</dbReference>